<feature type="region of interest" description="Disordered" evidence="4">
    <location>
        <begin position="270"/>
        <end position="291"/>
    </location>
</feature>
<keyword evidence="3 7" id="KW-0012">Acyltransferase</keyword>
<accession>A0A2A2AF85</accession>
<organism evidence="7 8">
    <name type="scientific">Vandammella animalimorsus</name>
    <dbReference type="NCBI Taxonomy" id="2029117"/>
    <lineage>
        <taxon>Bacteria</taxon>
        <taxon>Pseudomonadati</taxon>
        <taxon>Pseudomonadota</taxon>
        <taxon>Betaproteobacteria</taxon>
        <taxon>Burkholderiales</taxon>
        <taxon>Comamonadaceae</taxon>
        <taxon>Vandammella</taxon>
    </lineage>
</organism>
<dbReference type="Proteomes" id="UP000218054">
    <property type="component" value="Unassembled WGS sequence"/>
</dbReference>
<dbReference type="SMART" id="SM00563">
    <property type="entry name" value="PlsC"/>
    <property type="match status" value="1"/>
</dbReference>
<sequence>MPAPLPPPNEHRPLLPARPRGLAYAWAALRSWLHLLLMGASMVPYALALLAVALFVRGEPIYRIGVAWLDVCVRSARWLLGIDHRVRGLEHLPAYDKAQGQTPKVVVLAKHQSTYETFLMPLVLRHVVLSYVFKKELLAIPFFGWGIGRMDMVHIDREQGIRSLRKVLAQGQRVMALGNWVIMFPEGTRVPRGQAGDYKSSGARLAVDTGALVVPVAVASARCWAPRAIVKYPGTVDVSIGAPISTEGKSAPQVMAEVQQWIETEMRRIDPQAYPAQDQAPTGQGASDAAG</sequence>
<evidence type="ECO:0000256" key="2">
    <source>
        <dbReference type="ARBA" id="ARBA00022679"/>
    </source>
</evidence>
<reference evidence="7 8" key="1">
    <citation type="submission" date="2017-08" db="EMBL/GenBank/DDBJ databases">
        <title>WGS of Clinical strains of the CDC Group NO-1 linked to zoonotic infections in humans.</title>
        <authorList>
            <person name="Bernier A.-M."/>
            <person name="Bernard K."/>
        </authorList>
    </citation>
    <scope>NUCLEOTIDE SEQUENCE [LARGE SCALE GENOMIC DNA]</scope>
    <source>
        <strain evidence="7 8">NML00-0135</strain>
    </source>
</reference>
<keyword evidence="2 7" id="KW-0808">Transferase</keyword>
<keyword evidence="8" id="KW-1185">Reference proteome</keyword>
<evidence type="ECO:0000256" key="4">
    <source>
        <dbReference type="SAM" id="MobiDB-lite"/>
    </source>
</evidence>
<keyword evidence="5" id="KW-1133">Transmembrane helix</keyword>
<dbReference type="GO" id="GO:0006654">
    <property type="term" value="P:phosphatidic acid biosynthetic process"/>
    <property type="evidence" value="ECO:0007669"/>
    <property type="project" value="TreeGrafter"/>
</dbReference>
<evidence type="ECO:0000313" key="8">
    <source>
        <dbReference type="Proteomes" id="UP000218054"/>
    </source>
</evidence>
<comment type="caution">
    <text evidence="7">The sequence shown here is derived from an EMBL/GenBank/DDBJ whole genome shotgun (WGS) entry which is preliminary data.</text>
</comment>
<dbReference type="CDD" id="cd07989">
    <property type="entry name" value="LPLAT_AGPAT-like"/>
    <property type="match status" value="1"/>
</dbReference>
<protein>
    <submittedName>
        <fullName evidence="7">1-acyl-sn-glycerol-3-phosphate acyltransferase</fullName>
    </submittedName>
</protein>
<dbReference type="Pfam" id="PF01553">
    <property type="entry name" value="Acyltransferase"/>
    <property type="match status" value="1"/>
</dbReference>
<evidence type="ECO:0000256" key="5">
    <source>
        <dbReference type="SAM" id="Phobius"/>
    </source>
</evidence>
<name>A0A2A2AF85_9BURK</name>
<dbReference type="EMBL" id="NSJB01000003">
    <property type="protein sequence ID" value="PAT37220.1"/>
    <property type="molecule type" value="Genomic_DNA"/>
</dbReference>
<feature type="domain" description="Phospholipid/glycerol acyltransferase" evidence="6">
    <location>
        <begin position="105"/>
        <end position="221"/>
    </location>
</feature>
<dbReference type="RefSeq" id="WP_095539450.1">
    <property type="nucleotide sequence ID" value="NZ_NSJB01000003.1"/>
</dbReference>
<gene>
    <name evidence="7" type="ORF">CK625_06225</name>
</gene>
<dbReference type="InterPro" id="IPR002123">
    <property type="entry name" value="Plipid/glycerol_acylTrfase"/>
</dbReference>
<dbReference type="PANTHER" id="PTHR10434">
    <property type="entry name" value="1-ACYL-SN-GLYCEROL-3-PHOSPHATE ACYLTRANSFERASE"/>
    <property type="match status" value="1"/>
</dbReference>
<evidence type="ECO:0000313" key="7">
    <source>
        <dbReference type="EMBL" id="PAT37220.1"/>
    </source>
</evidence>
<evidence type="ECO:0000256" key="1">
    <source>
        <dbReference type="ARBA" id="ARBA00005189"/>
    </source>
</evidence>
<keyword evidence="5" id="KW-0812">Transmembrane</keyword>
<comment type="pathway">
    <text evidence="1">Lipid metabolism.</text>
</comment>
<keyword evidence="5" id="KW-0472">Membrane</keyword>
<dbReference type="PANTHER" id="PTHR10434:SF40">
    <property type="entry name" value="1-ACYL-SN-GLYCEROL-3-PHOSPHATE ACYLTRANSFERASE"/>
    <property type="match status" value="1"/>
</dbReference>
<proteinExistence type="predicted"/>
<dbReference type="SUPFAM" id="SSF69593">
    <property type="entry name" value="Glycerol-3-phosphate (1)-acyltransferase"/>
    <property type="match status" value="1"/>
</dbReference>
<feature type="transmembrane region" description="Helical" evidence="5">
    <location>
        <begin position="32"/>
        <end position="56"/>
    </location>
</feature>
<dbReference type="AlphaFoldDB" id="A0A2A2AF85"/>
<evidence type="ECO:0000259" key="6">
    <source>
        <dbReference type="SMART" id="SM00563"/>
    </source>
</evidence>
<dbReference type="GO" id="GO:0003841">
    <property type="term" value="F:1-acylglycerol-3-phosphate O-acyltransferase activity"/>
    <property type="evidence" value="ECO:0007669"/>
    <property type="project" value="TreeGrafter"/>
</dbReference>
<evidence type="ECO:0000256" key="3">
    <source>
        <dbReference type="ARBA" id="ARBA00023315"/>
    </source>
</evidence>